<feature type="domain" description="DUF7275" evidence="1">
    <location>
        <begin position="196"/>
        <end position="402"/>
    </location>
</feature>
<dbReference type="InterPro" id="IPR055701">
    <property type="entry name" value="DUF7277"/>
</dbReference>
<evidence type="ECO:0000259" key="2">
    <source>
        <dbReference type="Pfam" id="PF23941"/>
    </source>
</evidence>
<dbReference type="Pfam" id="PF23942">
    <property type="entry name" value="DUF7277"/>
    <property type="match status" value="1"/>
</dbReference>
<dbReference type="OrthoDB" id="2339473at2759"/>
<gene>
    <name evidence="4" type="ORF">RhiirC2_847108</name>
</gene>
<evidence type="ECO:0000313" key="4">
    <source>
        <dbReference type="EMBL" id="PKK74104.1"/>
    </source>
</evidence>
<dbReference type="VEuPathDB" id="FungiDB:RhiirFUN_013150"/>
<dbReference type="VEuPathDB" id="FungiDB:RhiirA1_535616"/>
<dbReference type="InterPro" id="IPR055700">
    <property type="entry name" value="DUF7276"/>
</dbReference>
<feature type="domain" description="DUF7276" evidence="2">
    <location>
        <begin position="417"/>
        <end position="655"/>
    </location>
</feature>
<feature type="domain" description="DUF7277" evidence="3">
    <location>
        <begin position="37"/>
        <end position="172"/>
    </location>
</feature>
<organism evidence="4 5">
    <name type="scientific">Rhizophagus irregularis</name>
    <dbReference type="NCBI Taxonomy" id="588596"/>
    <lineage>
        <taxon>Eukaryota</taxon>
        <taxon>Fungi</taxon>
        <taxon>Fungi incertae sedis</taxon>
        <taxon>Mucoromycota</taxon>
        <taxon>Glomeromycotina</taxon>
        <taxon>Glomeromycetes</taxon>
        <taxon>Glomerales</taxon>
        <taxon>Glomeraceae</taxon>
        <taxon>Rhizophagus</taxon>
    </lineage>
</organism>
<dbReference type="Proteomes" id="UP000233469">
    <property type="component" value="Unassembled WGS sequence"/>
</dbReference>
<dbReference type="VEuPathDB" id="FungiDB:FUN_016403"/>
<reference evidence="4 5" key="1">
    <citation type="submission" date="2016-04" db="EMBL/GenBank/DDBJ databases">
        <title>Genome analyses suggest a sexual origin of heterokaryosis in a supposedly ancient asexual fungus.</title>
        <authorList>
            <person name="Ropars J."/>
            <person name="Sedzielewska K."/>
            <person name="Noel J."/>
            <person name="Charron P."/>
            <person name="Farinelli L."/>
            <person name="Marton T."/>
            <person name="Kruger M."/>
            <person name="Pelin A."/>
            <person name="Brachmann A."/>
            <person name="Corradi N."/>
        </authorList>
    </citation>
    <scope>NUCLEOTIDE SEQUENCE [LARGE SCALE GENOMIC DNA]</scope>
    <source>
        <strain evidence="4 5">C2</strain>
    </source>
</reference>
<evidence type="ECO:0000313" key="5">
    <source>
        <dbReference type="Proteomes" id="UP000233469"/>
    </source>
</evidence>
<sequence length="663" mass="76613">MVAKPRILARDNAKTILTILKKIIENDEDSTSIIDYPVLIGSCAAKWHIPSFRDINDWDLIATISQSISIINEIKTSKTFKYIKLVYYPGGGLKIIGEFIDRYISKDESSIIFDIELVSDKFNLKKMKSNEVLDYDEIGNNDDGYFEIDKIDFERIDYTQPKASGLMILELCCNVEDKILFPLPSNFLCIVAPLKILEALKTSHIYWPTDFHKNIADLHLLRDILNYKDMSIIRPLCNPQRDELIEFLLKTRIKETENIRGIPGAHINLNMTNEEFLDNNDNLFVQRRILHDDIHERVKYGDHPIYESLKEDKSKAWIKKSLFEKIDYQTKLNCVKEEAMAIALERYLIPMTSNNQETSYNMALVKICTTLTKGWFRQFAVDNYPQLLKLDKDLLSIANDIISKYPLKQKKKLALVPDPETQAIFKGIFPYTKDISSFDEIEVNNKICNVERSGIKITSPVNDNVSITAIITTMCKFGTECTKSTDWTASVVILPSEDLEAKSDKDKSEHYNKITNYSHRFNDPLDLHPYYCDGYGHKYKFSLLTSMHVFVLGIHSEISIDGSWGSEESWEEEEKYKIDVRVKPADYCANKLGIPDFTGELLFKYVLNYLNPTLQNNGDIQLKERIDELKVKGDIPTDDSQQHLWYYAWNYIFNTGKPTINDV</sequence>
<dbReference type="Pfam" id="PF23941">
    <property type="entry name" value="DUF7276"/>
    <property type="match status" value="1"/>
</dbReference>
<comment type="caution">
    <text evidence="4">The sequence shown here is derived from an EMBL/GenBank/DDBJ whole genome shotgun (WGS) entry which is preliminary data.</text>
</comment>
<evidence type="ECO:0000259" key="1">
    <source>
        <dbReference type="Pfam" id="PF23940"/>
    </source>
</evidence>
<dbReference type="Pfam" id="PF23940">
    <property type="entry name" value="DUF7275"/>
    <property type="match status" value="1"/>
</dbReference>
<dbReference type="InterPro" id="IPR055699">
    <property type="entry name" value="DUF7275"/>
</dbReference>
<evidence type="ECO:0000259" key="3">
    <source>
        <dbReference type="Pfam" id="PF23942"/>
    </source>
</evidence>
<dbReference type="EMBL" id="LLXL01000325">
    <property type="protein sequence ID" value="PKK74104.1"/>
    <property type="molecule type" value="Genomic_DNA"/>
</dbReference>
<proteinExistence type="predicted"/>
<accession>A0A2N1NJU2</accession>
<reference evidence="4 5" key="2">
    <citation type="submission" date="2017-10" db="EMBL/GenBank/DDBJ databases">
        <title>Extensive intraspecific genome diversity in a model arbuscular mycorrhizal fungus.</title>
        <authorList>
            <person name="Chen E.C.H."/>
            <person name="Morin E."/>
            <person name="Baudet D."/>
            <person name="Noel J."/>
            <person name="Ndikumana S."/>
            <person name="Charron P."/>
            <person name="St-Onge C."/>
            <person name="Giorgi J."/>
            <person name="Grigoriev I.V."/>
            <person name="Roux C."/>
            <person name="Martin F.M."/>
            <person name="Corradi N."/>
        </authorList>
    </citation>
    <scope>NUCLEOTIDE SEQUENCE [LARGE SCALE GENOMIC DNA]</scope>
    <source>
        <strain evidence="4 5">C2</strain>
    </source>
</reference>
<name>A0A2N1NJU2_9GLOM</name>
<dbReference type="AlphaFoldDB" id="A0A2N1NJU2"/>
<protein>
    <submittedName>
        <fullName evidence="4">Uncharacterized protein</fullName>
    </submittedName>
</protein>